<dbReference type="AlphaFoldDB" id="A0A1M7TYC2"/>
<evidence type="ECO:0000313" key="2">
    <source>
        <dbReference type="EMBL" id="SHN75756.1"/>
    </source>
</evidence>
<dbReference type="EMBL" id="FRDL01000011">
    <property type="protein sequence ID" value="SHN75756.1"/>
    <property type="molecule type" value="Genomic_DNA"/>
</dbReference>
<dbReference type="Proteomes" id="UP000184066">
    <property type="component" value="Unassembled WGS sequence"/>
</dbReference>
<feature type="domain" description="Zinc finger CHCC-type" evidence="1">
    <location>
        <begin position="14"/>
        <end position="50"/>
    </location>
</feature>
<protein>
    <submittedName>
        <fullName evidence="2">Uncharacterized conserved protein, contains Zn-finger domain</fullName>
    </submittedName>
</protein>
<organism evidence="2 3">
    <name type="scientific">Oceanicella actignis</name>
    <dbReference type="NCBI Taxonomy" id="1189325"/>
    <lineage>
        <taxon>Bacteria</taxon>
        <taxon>Pseudomonadati</taxon>
        <taxon>Pseudomonadota</taxon>
        <taxon>Alphaproteobacteria</taxon>
        <taxon>Rhodobacterales</taxon>
        <taxon>Paracoccaceae</taxon>
        <taxon>Oceanicella</taxon>
    </lineage>
</organism>
<keyword evidence="3" id="KW-1185">Reference proteome</keyword>
<gene>
    <name evidence="2" type="ORF">SAMN05216200_111107</name>
</gene>
<dbReference type="Gene3D" id="2.60.260.40">
    <property type="entry name" value="q5lls5 like domains"/>
    <property type="match status" value="1"/>
</dbReference>
<dbReference type="InterPro" id="IPR019401">
    <property type="entry name" value="Znf_CHCC"/>
</dbReference>
<reference evidence="2 3" key="1">
    <citation type="submission" date="2016-12" db="EMBL/GenBank/DDBJ databases">
        <authorList>
            <person name="Song W.-J."/>
            <person name="Kurnit D.M."/>
        </authorList>
    </citation>
    <scope>NUCLEOTIDE SEQUENCE [LARGE SCALE GENOMIC DNA]</scope>
    <source>
        <strain evidence="2 3">CGMCC 1.10808</strain>
    </source>
</reference>
<dbReference type="STRING" id="1189325.SAMN04488119_110107"/>
<dbReference type="RefSeq" id="WP_072748280.1">
    <property type="nucleotide sequence ID" value="NZ_FOHL01000010.1"/>
</dbReference>
<dbReference type="Pfam" id="PF10276">
    <property type="entry name" value="zf-CHCC"/>
    <property type="match status" value="1"/>
</dbReference>
<evidence type="ECO:0000313" key="3">
    <source>
        <dbReference type="Proteomes" id="UP000184066"/>
    </source>
</evidence>
<dbReference type="OrthoDB" id="7391570at2"/>
<evidence type="ECO:0000259" key="1">
    <source>
        <dbReference type="Pfam" id="PF10276"/>
    </source>
</evidence>
<accession>A0A1M7TYC2</accession>
<name>A0A1M7TYC2_9RHOB</name>
<proteinExistence type="predicted"/>
<sequence length="60" mass="6463">MPIEAPEVEIVETTRVSCDGGAGPLGHPRVWMTIPEDKGYVECGYCDKKFVLRGGPADKG</sequence>